<dbReference type="RefSeq" id="WP_175014378.1">
    <property type="nucleotide sequence ID" value="NZ_CABVQN010000026.1"/>
</dbReference>
<evidence type="ECO:0000313" key="4">
    <source>
        <dbReference type="Proteomes" id="UP000494110"/>
    </source>
</evidence>
<evidence type="ECO:0000256" key="1">
    <source>
        <dbReference type="ARBA" id="ARBA00023002"/>
    </source>
</evidence>
<dbReference type="Proteomes" id="UP000494110">
    <property type="component" value="Unassembled WGS sequence"/>
</dbReference>
<reference evidence="3 4" key="1">
    <citation type="submission" date="2019-09" db="EMBL/GenBank/DDBJ databases">
        <authorList>
            <person name="Depoorter E."/>
        </authorList>
    </citation>
    <scope>NUCLEOTIDE SEQUENCE [LARGE SCALE GENOMIC DNA]</scope>
    <source>
        <strain evidence="3">R-39750</strain>
    </source>
</reference>
<dbReference type="AlphaFoldDB" id="A0A6P2ZTD3"/>
<organism evidence="3 4">
    <name type="scientific">Burkholderia lata (strain ATCC 17760 / DSM 23089 / LMG 22485 / NCIMB 9086 / R18194 / 383)</name>
    <dbReference type="NCBI Taxonomy" id="482957"/>
    <lineage>
        <taxon>Bacteria</taxon>
        <taxon>Pseudomonadati</taxon>
        <taxon>Pseudomonadota</taxon>
        <taxon>Betaproteobacteria</taxon>
        <taxon>Burkholderiales</taxon>
        <taxon>Burkholderiaceae</taxon>
        <taxon>Burkholderia</taxon>
        <taxon>Burkholderia cepacia complex</taxon>
    </lineage>
</organism>
<accession>A0A6P2ZTD3</accession>
<dbReference type="InterPro" id="IPR006076">
    <property type="entry name" value="FAD-dep_OxRdtase"/>
</dbReference>
<dbReference type="Gene3D" id="3.50.50.60">
    <property type="entry name" value="FAD/NAD(P)-binding domain"/>
    <property type="match status" value="1"/>
</dbReference>
<dbReference type="Pfam" id="PF01266">
    <property type="entry name" value="DAO"/>
    <property type="match status" value="1"/>
</dbReference>
<keyword evidence="1" id="KW-0560">Oxidoreductase</keyword>
<name>A0A6P2ZTD3_BURL3</name>
<dbReference type="InterPro" id="IPR036188">
    <property type="entry name" value="FAD/NAD-bd_sf"/>
</dbReference>
<feature type="domain" description="FAD dependent oxidoreductase" evidence="2">
    <location>
        <begin position="64"/>
        <end position="165"/>
    </location>
</feature>
<protein>
    <recommendedName>
        <fullName evidence="2">FAD dependent oxidoreductase domain-containing protein</fullName>
    </recommendedName>
</protein>
<evidence type="ECO:0000313" key="3">
    <source>
        <dbReference type="EMBL" id="VWD34765.1"/>
    </source>
</evidence>
<evidence type="ECO:0000259" key="2">
    <source>
        <dbReference type="Pfam" id="PF01266"/>
    </source>
</evidence>
<dbReference type="PRINTS" id="PR00368">
    <property type="entry name" value="FADPNR"/>
</dbReference>
<dbReference type="EMBL" id="CABVQN010000026">
    <property type="protein sequence ID" value="VWD34765.1"/>
    <property type="molecule type" value="Genomic_DNA"/>
</dbReference>
<proteinExistence type="predicted"/>
<sequence>MSTASVSASVVRDGNGLAALANKCAARTFDISSGMVYASMRDQIVRAQLLVRDLKKADPRCNHLLIVGAGVAGASAAVHASALGIEVVVLETKETAFELQFQVSTRMVGPFMYEWPNMEYRSQDYPAVEPTLGVPRSETPKWASKDPMSAKALAESLREWLAEQGSMASPPQFHFNVSPKLAREYVRDFVTAASGSSTFSPPPLELPGPEDFFPDYVILAVGMGEERVHLIDGEPNGMRGLPFWHDDDLCSSGVEGMQVAVFGAGDGALQDVLRVLTEHDHPLKFIEALETGTDAIRTDIDRVRPVLSSLEHQSRLFATWSSGQVYDLIDAKCEQHCMELAKKSEVRTKVLSQLRTAKGSVVYHVYRESHLTRAYLLNRFCVHLINACQAMEDCGTKMRYVRYKETSVKSAEPKSSPAVAGEGGRIELSNGTTIEPTKLVVRFGPDRQWLENFQIVRLTPETHPDRVSMSTIPLPYVVSD</sequence>
<gene>
    <name evidence="3" type="ORF">BLA39750_04921</name>
</gene>
<dbReference type="GO" id="GO:0016491">
    <property type="term" value="F:oxidoreductase activity"/>
    <property type="evidence" value="ECO:0007669"/>
    <property type="project" value="UniProtKB-KW"/>
</dbReference>
<dbReference type="SUPFAM" id="SSF51905">
    <property type="entry name" value="FAD/NAD(P)-binding domain"/>
    <property type="match status" value="1"/>
</dbReference>